<keyword evidence="12" id="KW-1185">Reference proteome</keyword>
<evidence type="ECO:0000259" key="9">
    <source>
        <dbReference type="PROSITE" id="PS51192"/>
    </source>
</evidence>
<feature type="domain" description="Helicase ATP-binding" evidence="9">
    <location>
        <begin position="58"/>
        <end position="252"/>
    </location>
</feature>
<dbReference type="GO" id="GO:0006260">
    <property type="term" value="P:DNA replication"/>
    <property type="evidence" value="ECO:0000318"/>
    <property type="project" value="GO_Central"/>
</dbReference>
<reference evidence="12" key="2">
    <citation type="journal article" date="2011" name="Proc. Natl. Acad. Sci. U.S.A.">
        <title>Obligate biotrophy features unraveled by the genomic analysis of rust fungi.</title>
        <authorList>
            <person name="Duplessis S."/>
            <person name="Cuomo C.A."/>
            <person name="Lin Y.-C."/>
            <person name="Aerts A."/>
            <person name="Tisserant E."/>
            <person name="Veneault-Fourrey C."/>
            <person name="Joly D.L."/>
            <person name="Hacquard S."/>
            <person name="Amselem J."/>
            <person name="Cantarel B.L."/>
            <person name="Chiu R."/>
            <person name="Coutinho P.M."/>
            <person name="Feau N."/>
            <person name="Field M."/>
            <person name="Frey P."/>
            <person name="Gelhaye E."/>
            <person name="Goldberg J."/>
            <person name="Grabherr M.G."/>
            <person name="Kodira C.D."/>
            <person name="Kohler A."/>
            <person name="Kuees U."/>
            <person name="Lindquist E.A."/>
            <person name="Lucas S.M."/>
            <person name="Mago R."/>
            <person name="Mauceli E."/>
            <person name="Morin E."/>
            <person name="Murat C."/>
            <person name="Pangilinan J.L."/>
            <person name="Park R."/>
            <person name="Pearson M."/>
            <person name="Quesneville H."/>
            <person name="Rouhier N."/>
            <person name="Sakthikumar S."/>
            <person name="Salamov A.A."/>
            <person name="Schmutz J."/>
            <person name="Selles B."/>
            <person name="Shapiro H."/>
            <person name="Tanguay P."/>
            <person name="Tuskan G.A."/>
            <person name="Henrissat B."/>
            <person name="Van de Peer Y."/>
            <person name="Rouze P."/>
            <person name="Ellis J.G."/>
            <person name="Dodds P.N."/>
            <person name="Schein J.E."/>
            <person name="Zhong S."/>
            <person name="Hamelin R.C."/>
            <person name="Grigoriev I.V."/>
            <person name="Szabo L.J."/>
            <person name="Martin F."/>
        </authorList>
    </citation>
    <scope>NUCLEOTIDE SEQUENCE [LARGE SCALE GENOMIC DNA]</scope>
    <source>
        <strain evidence="12">CRL 75-36-700-3 / race SCCL</strain>
    </source>
</reference>
<comment type="similarity">
    <text evidence="1">Belongs to the helicase family. RecQ subfamily.</text>
</comment>
<dbReference type="InterPro" id="IPR001650">
    <property type="entry name" value="Helicase_C-like"/>
</dbReference>
<dbReference type="KEGG" id="pgr:PGTG_18027"/>
<proteinExistence type="inferred from homology"/>
<dbReference type="EC" id="5.6.2.4" evidence="7"/>
<dbReference type="HOGENOM" id="CLU_011478_1_1_1"/>
<dbReference type="AlphaFoldDB" id="E3L5K8"/>
<evidence type="ECO:0000313" key="12">
    <source>
        <dbReference type="Proteomes" id="UP000008783"/>
    </source>
</evidence>
<feature type="coiled-coil region" evidence="8">
    <location>
        <begin position="645"/>
        <end position="675"/>
    </location>
</feature>
<evidence type="ECO:0000256" key="3">
    <source>
        <dbReference type="ARBA" id="ARBA00022840"/>
    </source>
</evidence>
<dbReference type="InterPro" id="IPR011545">
    <property type="entry name" value="DEAD/DEAH_box_helicase_dom"/>
</dbReference>
<dbReference type="GeneID" id="10531779"/>
<keyword evidence="8" id="KW-0175">Coiled coil</keyword>
<dbReference type="EMBL" id="DS178353">
    <property type="protein sequence ID" value="EFP91833.2"/>
    <property type="molecule type" value="Genomic_DNA"/>
</dbReference>
<dbReference type="STRING" id="418459.E3L5K8"/>
<dbReference type="SMART" id="SM00487">
    <property type="entry name" value="DEXDc"/>
    <property type="match status" value="1"/>
</dbReference>
<feature type="domain" description="Helicase C-terminal" evidence="10">
    <location>
        <begin position="291"/>
        <end position="441"/>
    </location>
</feature>
<reference key="1">
    <citation type="submission" date="2007-01" db="EMBL/GenBank/DDBJ databases">
        <title>The Genome Sequence of Puccinia graminis f. sp. tritici Strain CRL 75-36-700-3.</title>
        <authorList>
            <consortium name="The Broad Institute Genome Sequencing Platform"/>
            <person name="Birren B."/>
            <person name="Lander E."/>
            <person name="Galagan J."/>
            <person name="Nusbaum C."/>
            <person name="Devon K."/>
            <person name="Cuomo C."/>
            <person name="Jaffe D."/>
            <person name="Butler J."/>
            <person name="Alvarez P."/>
            <person name="Gnerre S."/>
            <person name="Grabherr M."/>
            <person name="Mauceli E."/>
            <person name="Brockman W."/>
            <person name="Young S."/>
            <person name="LaButti K."/>
            <person name="Sykes S."/>
            <person name="DeCaprio D."/>
            <person name="Crawford M."/>
            <person name="Koehrsen M."/>
            <person name="Engels R."/>
            <person name="Montgomery P."/>
            <person name="Pearson M."/>
            <person name="Howarth C."/>
            <person name="Larson L."/>
            <person name="White J."/>
            <person name="Zeng Q."/>
            <person name="Kodira C."/>
            <person name="Yandava C."/>
            <person name="Alvarado L."/>
            <person name="O'Leary S."/>
            <person name="Szabo L."/>
            <person name="Dean R."/>
            <person name="Schein J."/>
        </authorList>
    </citation>
    <scope>NUCLEOTIDE SEQUENCE</scope>
    <source>
        <strain>CRL 75-36-700-3</strain>
    </source>
</reference>
<dbReference type="GO" id="GO:0009378">
    <property type="term" value="F:four-way junction helicase activity"/>
    <property type="evidence" value="ECO:0000318"/>
    <property type="project" value="GO_Central"/>
</dbReference>
<dbReference type="InterPro" id="IPR014001">
    <property type="entry name" value="Helicase_ATP-bd"/>
</dbReference>
<gene>
    <name evidence="11" type="ORF">PGTG_18027</name>
</gene>
<dbReference type="PANTHER" id="PTHR13710:SF105">
    <property type="entry name" value="ATP-DEPENDENT DNA HELICASE Q1"/>
    <property type="match status" value="1"/>
</dbReference>
<dbReference type="VEuPathDB" id="FungiDB:PGTG_18027"/>
<keyword evidence="3" id="KW-0067">ATP-binding</keyword>
<evidence type="ECO:0000256" key="8">
    <source>
        <dbReference type="SAM" id="Coils"/>
    </source>
</evidence>
<dbReference type="InParanoid" id="E3L5K8"/>
<dbReference type="GO" id="GO:0000724">
    <property type="term" value="P:double-strand break repair via homologous recombination"/>
    <property type="evidence" value="ECO:0000318"/>
    <property type="project" value="GO_Central"/>
</dbReference>
<accession>E3L5K8</accession>
<dbReference type="GO" id="GO:0005737">
    <property type="term" value="C:cytoplasm"/>
    <property type="evidence" value="ECO:0000318"/>
    <property type="project" value="GO_Central"/>
</dbReference>
<keyword evidence="5" id="KW-0413">Isomerase</keyword>
<dbReference type="Pfam" id="PF00271">
    <property type="entry name" value="Helicase_C"/>
    <property type="match status" value="1"/>
</dbReference>
<dbReference type="Gene3D" id="3.40.50.300">
    <property type="entry name" value="P-loop containing nucleotide triphosphate hydrolases"/>
    <property type="match status" value="2"/>
</dbReference>
<evidence type="ECO:0000256" key="7">
    <source>
        <dbReference type="ARBA" id="ARBA00034808"/>
    </source>
</evidence>
<dbReference type="GO" id="GO:0043138">
    <property type="term" value="F:3'-5' DNA helicase activity"/>
    <property type="evidence" value="ECO:0000318"/>
    <property type="project" value="GO_Central"/>
</dbReference>
<dbReference type="SMART" id="SM00490">
    <property type="entry name" value="HELICc"/>
    <property type="match status" value="1"/>
</dbReference>
<dbReference type="Proteomes" id="UP000008783">
    <property type="component" value="Unassembled WGS sequence"/>
</dbReference>
<dbReference type="OrthoDB" id="2496478at2759"/>
<keyword evidence="4" id="KW-0238">DNA-binding</keyword>
<organism evidence="11 12">
    <name type="scientific">Puccinia graminis f. sp. tritici (strain CRL 75-36-700-3 / race SCCL)</name>
    <name type="common">Black stem rust fungus</name>
    <dbReference type="NCBI Taxonomy" id="418459"/>
    <lineage>
        <taxon>Eukaryota</taxon>
        <taxon>Fungi</taxon>
        <taxon>Dikarya</taxon>
        <taxon>Basidiomycota</taxon>
        <taxon>Pucciniomycotina</taxon>
        <taxon>Pucciniomycetes</taxon>
        <taxon>Pucciniales</taxon>
        <taxon>Pucciniaceae</taxon>
        <taxon>Puccinia</taxon>
    </lineage>
</organism>
<protein>
    <recommendedName>
        <fullName evidence="7">DNA 3'-5' helicase</fullName>
        <ecNumber evidence="7">5.6.2.4</ecNumber>
    </recommendedName>
</protein>
<dbReference type="PROSITE" id="PS51194">
    <property type="entry name" value="HELICASE_CTER"/>
    <property type="match status" value="1"/>
</dbReference>
<name>E3L5K8_PUCGT</name>
<evidence type="ECO:0000256" key="1">
    <source>
        <dbReference type="ARBA" id="ARBA00005446"/>
    </source>
</evidence>
<dbReference type="SUPFAM" id="SSF52540">
    <property type="entry name" value="P-loop containing nucleoside triphosphate hydrolases"/>
    <property type="match status" value="1"/>
</dbReference>
<dbReference type="Pfam" id="PF00270">
    <property type="entry name" value="DEAD"/>
    <property type="match status" value="1"/>
</dbReference>
<sequence length="727" mass="81409">MLRRLAAPAITDPNGSGIRVQLLKKIANKKDAGLKAAIRQNALNDYGQPAKPQQIETVFHLARGQNTFLLAGTGFGKSRIPEMYYSLLPKSANGVILVLNPLDALGDNQVLEKKKANFTAINLTKLTFNIDEANNIVNGVYNFVYLSPEIFLNSKLFDQVYFCPNFQNRLALVVVDEAHVIHQWGLVESSRGKDKVAARGRIEDLAIFRPYYGKIGGRLLTRNNKPILLMSATCRPVAMEGIKKSLKLEDHNLEIVQAELTRPELRIIRVPITSSMAKGLELSRYFPSVADVPDAFVVPTLIYSSTRNRTLHVMTALDVARKTPGSSLRPNSTFVRRFHSCTGEKDKIKLIEDFGNGELPVISCTMALGMGQNWSRVRCVIQMGRAEPSAICQMIGRAGRDGRAGLAIIFVEKTRKNGKNKVAAFTKPDSQGDTDRMDALAVTPVCLRIAFAVDNALGYIPLSVDDPSYKIEKAREEAEQFVKCKCSNCMPQAAEGLMKNFSQMTTNNMDTFMDKDWSDNVQEKRSNKRKGHPNPSEDIDRLKRVKLTDDLATILKARLRTNFDEFFDSTVKNKSLFGPEDLFGDLEIASIVEGFDSIESEAALRKMIGGQMIAGQISLLHRTIQIFREGPLAKERSDEVERVELEAARTLEKELEAAEVQAREEAAAIREKEIEDERRRMEIERCKAKRQAEDLWKEEQAKHLAMLVRLAGEDAERRGVASIHRGR</sequence>
<dbReference type="GO" id="GO:0005694">
    <property type="term" value="C:chromosome"/>
    <property type="evidence" value="ECO:0000318"/>
    <property type="project" value="GO_Central"/>
</dbReference>
<evidence type="ECO:0000256" key="2">
    <source>
        <dbReference type="ARBA" id="ARBA00022741"/>
    </source>
</evidence>
<dbReference type="RefSeq" id="XP_003336252.2">
    <property type="nucleotide sequence ID" value="XM_003336204.2"/>
</dbReference>
<comment type="catalytic activity">
    <reaction evidence="6">
        <text>Couples ATP hydrolysis with the unwinding of duplex DNA by translocating in the 3'-5' direction.</text>
        <dbReference type="EC" id="5.6.2.4"/>
    </reaction>
</comment>
<dbReference type="GO" id="GO:0005524">
    <property type="term" value="F:ATP binding"/>
    <property type="evidence" value="ECO:0007669"/>
    <property type="project" value="UniProtKB-KW"/>
</dbReference>
<evidence type="ECO:0000256" key="6">
    <source>
        <dbReference type="ARBA" id="ARBA00034617"/>
    </source>
</evidence>
<dbReference type="InterPro" id="IPR027417">
    <property type="entry name" value="P-loop_NTPase"/>
</dbReference>
<keyword evidence="2" id="KW-0547">Nucleotide-binding</keyword>
<evidence type="ECO:0000313" key="11">
    <source>
        <dbReference type="EMBL" id="EFP91833.2"/>
    </source>
</evidence>
<dbReference type="GO" id="GO:0003677">
    <property type="term" value="F:DNA binding"/>
    <property type="evidence" value="ECO:0007669"/>
    <property type="project" value="UniProtKB-KW"/>
</dbReference>
<evidence type="ECO:0000256" key="5">
    <source>
        <dbReference type="ARBA" id="ARBA00023235"/>
    </source>
</evidence>
<evidence type="ECO:0000256" key="4">
    <source>
        <dbReference type="ARBA" id="ARBA00023125"/>
    </source>
</evidence>
<dbReference type="PROSITE" id="PS51192">
    <property type="entry name" value="HELICASE_ATP_BIND_1"/>
    <property type="match status" value="1"/>
</dbReference>
<evidence type="ECO:0000259" key="10">
    <source>
        <dbReference type="PROSITE" id="PS51194"/>
    </source>
</evidence>
<dbReference type="PANTHER" id="PTHR13710">
    <property type="entry name" value="DNA HELICASE RECQ FAMILY MEMBER"/>
    <property type="match status" value="1"/>
</dbReference>